<dbReference type="InterPro" id="IPR011006">
    <property type="entry name" value="CheY-like_superfamily"/>
</dbReference>
<dbReference type="SMART" id="SM00862">
    <property type="entry name" value="Trans_reg_C"/>
    <property type="match status" value="1"/>
</dbReference>
<name>A0A1I1AZQ7_9CELL</name>
<evidence type="ECO:0000259" key="10">
    <source>
        <dbReference type="PROSITE" id="PS51755"/>
    </source>
</evidence>
<evidence type="ECO:0000313" key="11">
    <source>
        <dbReference type="EMBL" id="SFB41840.1"/>
    </source>
</evidence>
<dbReference type="InterPro" id="IPR036388">
    <property type="entry name" value="WH-like_DNA-bd_sf"/>
</dbReference>
<dbReference type="Proteomes" id="UP000199012">
    <property type="component" value="Unassembled WGS sequence"/>
</dbReference>
<dbReference type="InterPro" id="IPR016032">
    <property type="entry name" value="Sig_transdc_resp-reg_C-effctor"/>
</dbReference>
<keyword evidence="5" id="KW-0804">Transcription</keyword>
<dbReference type="PANTHER" id="PTHR48111">
    <property type="entry name" value="REGULATOR OF RPOS"/>
    <property type="match status" value="1"/>
</dbReference>
<evidence type="ECO:0000256" key="6">
    <source>
        <dbReference type="PROSITE-ProRule" id="PRU00169"/>
    </source>
</evidence>
<feature type="region of interest" description="Disordered" evidence="8">
    <location>
        <begin position="1"/>
        <end position="31"/>
    </location>
</feature>
<evidence type="ECO:0000256" key="3">
    <source>
        <dbReference type="ARBA" id="ARBA00023015"/>
    </source>
</evidence>
<keyword evidence="1 6" id="KW-0597">Phosphoprotein</keyword>
<dbReference type="FunFam" id="1.10.10.10:FF:000018">
    <property type="entry name" value="DNA-binding response regulator ResD"/>
    <property type="match status" value="1"/>
</dbReference>
<dbReference type="SUPFAM" id="SSF52172">
    <property type="entry name" value="CheY-like"/>
    <property type="match status" value="1"/>
</dbReference>
<keyword evidence="12" id="KW-1185">Reference proteome</keyword>
<evidence type="ECO:0000256" key="4">
    <source>
        <dbReference type="ARBA" id="ARBA00023125"/>
    </source>
</evidence>
<dbReference type="EMBL" id="FOKA01000023">
    <property type="protein sequence ID" value="SFB41840.1"/>
    <property type="molecule type" value="Genomic_DNA"/>
</dbReference>
<dbReference type="PANTHER" id="PTHR48111:SF4">
    <property type="entry name" value="DNA-BINDING DUAL TRANSCRIPTIONAL REGULATOR OMPR"/>
    <property type="match status" value="1"/>
</dbReference>
<dbReference type="Pfam" id="PF00486">
    <property type="entry name" value="Trans_reg_C"/>
    <property type="match status" value="1"/>
</dbReference>
<dbReference type="Pfam" id="PF00072">
    <property type="entry name" value="Response_reg"/>
    <property type="match status" value="1"/>
</dbReference>
<dbReference type="InterPro" id="IPR001789">
    <property type="entry name" value="Sig_transdc_resp-reg_receiver"/>
</dbReference>
<evidence type="ECO:0000256" key="2">
    <source>
        <dbReference type="ARBA" id="ARBA00023012"/>
    </source>
</evidence>
<dbReference type="GO" id="GO:0005829">
    <property type="term" value="C:cytosol"/>
    <property type="evidence" value="ECO:0007669"/>
    <property type="project" value="TreeGrafter"/>
</dbReference>
<dbReference type="Gene3D" id="6.10.250.690">
    <property type="match status" value="1"/>
</dbReference>
<dbReference type="STRING" id="988821.SAMN05421867_12331"/>
<keyword evidence="4 7" id="KW-0238">DNA-binding</keyword>
<evidence type="ECO:0000256" key="5">
    <source>
        <dbReference type="ARBA" id="ARBA00023163"/>
    </source>
</evidence>
<evidence type="ECO:0000259" key="9">
    <source>
        <dbReference type="PROSITE" id="PS50110"/>
    </source>
</evidence>
<dbReference type="AlphaFoldDB" id="A0A1I1AZQ7"/>
<feature type="domain" description="OmpR/PhoB-type" evidence="10">
    <location>
        <begin position="162"/>
        <end position="261"/>
    </location>
</feature>
<dbReference type="SUPFAM" id="SSF46894">
    <property type="entry name" value="C-terminal effector domain of the bipartite response regulators"/>
    <property type="match status" value="1"/>
</dbReference>
<evidence type="ECO:0000256" key="1">
    <source>
        <dbReference type="ARBA" id="ARBA00022553"/>
    </source>
</evidence>
<evidence type="ECO:0000313" key="12">
    <source>
        <dbReference type="Proteomes" id="UP000199012"/>
    </source>
</evidence>
<feature type="DNA-binding region" description="OmpR/PhoB-type" evidence="7">
    <location>
        <begin position="162"/>
        <end position="261"/>
    </location>
</feature>
<dbReference type="PROSITE" id="PS50110">
    <property type="entry name" value="RESPONSE_REGULATORY"/>
    <property type="match status" value="1"/>
</dbReference>
<feature type="domain" description="Response regulatory" evidence="9">
    <location>
        <begin position="33"/>
        <end position="146"/>
    </location>
</feature>
<organism evidence="11 12">
    <name type="scientific">Cellulomonas marina</name>
    <dbReference type="NCBI Taxonomy" id="988821"/>
    <lineage>
        <taxon>Bacteria</taxon>
        <taxon>Bacillati</taxon>
        <taxon>Actinomycetota</taxon>
        <taxon>Actinomycetes</taxon>
        <taxon>Micrococcales</taxon>
        <taxon>Cellulomonadaceae</taxon>
        <taxon>Cellulomonas</taxon>
    </lineage>
</organism>
<dbReference type="PROSITE" id="PS51755">
    <property type="entry name" value="OMPR_PHOB"/>
    <property type="match status" value="1"/>
</dbReference>
<dbReference type="GO" id="GO:0000156">
    <property type="term" value="F:phosphorelay response regulator activity"/>
    <property type="evidence" value="ECO:0007669"/>
    <property type="project" value="TreeGrafter"/>
</dbReference>
<reference evidence="11 12" key="1">
    <citation type="submission" date="2016-10" db="EMBL/GenBank/DDBJ databases">
        <authorList>
            <person name="de Groot N.N."/>
        </authorList>
    </citation>
    <scope>NUCLEOTIDE SEQUENCE [LARGE SCALE GENOMIC DNA]</scope>
    <source>
        <strain evidence="11 12">CGMCC 4.6945</strain>
    </source>
</reference>
<dbReference type="CDD" id="cd00383">
    <property type="entry name" value="trans_reg_C"/>
    <property type="match status" value="1"/>
</dbReference>
<dbReference type="Gene3D" id="3.40.50.2300">
    <property type="match status" value="1"/>
</dbReference>
<proteinExistence type="predicted"/>
<keyword evidence="3" id="KW-0805">Transcription regulation</keyword>
<evidence type="ECO:0000256" key="7">
    <source>
        <dbReference type="PROSITE-ProRule" id="PRU01091"/>
    </source>
</evidence>
<dbReference type="GO" id="GO:0000976">
    <property type="term" value="F:transcription cis-regulatory region binding"/>
    <property type="evidence" value="ECO:0007669"/>
    <property type="project" value="TreeGrafter"/>
</dbReference>
<dbReference type="InterPro" id="IPR001867">
    <property type="entry name" value="OmpR/PhoB-type_DNA-bd"/>
</dbReference>
<dbReference type="Gene3D" id="1.10.10.10">
    <property type="entry name" value="Winged helix-like DNA-binding domain superfamily/Winged helix DNA-binding domain"/>
    <property type="match status" value="1"/>
</dbReference>
<evidence type="ECO:0000256" key="8">
    <source>
        <dbReference type="SAM" id="MobiDB-lite"/>
    </source>
</evidence>
<feature type="modified residue" description="4-aspartylphosphate" evidence="6">
    <location>
        <position position="82"/>
    </location>
</feature>
<dbReference type="GO" id="GO:0032993">
    <property type="term" value="C:protein-DNA complex"/>
    <property type="evidence" value="ECO:0007669"/>
    <property type="project" value="TreeGrafter"/>
</dbReference>
<dbReference type="InterPro" id="IPR039420">
    <property type="entry name" value="WalR-like"/>
</dbReference>
<accession>A0A1I1AZQ7</accession>
<protein>
    <submittedName>
        <fullName evidence="11">DNA-binding response regulator, OmpR family, contains REC and winged-helix (WHTH) domain</fullName>
    </submittedName>
</protein>
<keyword evidence="2" id="KW-0902">Two-component regulatory system</keyword>
<dbReference type="GO" id="GO:0006355">
    <property type="term" value="P:regulation of DNA-templated transcription"/>
    <property type="evidence" value="ECO:0007669"/>
    <property type="project" value="InterPro"/>
</dbReference>
<dbReference type="SMART" id="SM00448">
    <property type="entry name" value="REC"/>
    <property type="match status" value="1"/>
</dbReference>
<dbReference type="FunFam" id="3.40.50.2300:FF:000001">
    <property type="entry name" value="DNA-binding response regulator PhoB"/>
    <property type="match status" value="1"/>
</dbReference>
<sequence length="263" mass="28516">MKVGGQGRLSDASIEPPEKMDPVSTPSAPSVRRAVVVDDEEPLARLVAGYLEREGYTATLCHDGARAVEVLREVDPDLVILDLGLPGLDGVEVCRQLRTFSDCYVVMLTARSEEVDTLIGLSVGADDYMTKPFSPRELVARVGALMRRPRRAAGVARAPSAAPVLEVGDLRIDVEAREVHRDGEAVALTRTEFDVLAAMAAKPGRVFSRRALIDTVWGPGWVGDEHLVDVHVLHVRQKLGDTADAQRYVRTVRGVGYRIGTGA</sequence>
<gene>
    <name evidence="11" type="ORF">SAMN05421867_12331</name>
</gene>